<evidence type="ECO:0000256" key="1">
    <source>
        <dbReference type="ARBA" id="ARBA00004496"/>
    </source>
</evidence>
<comment type="similarity">
    <text evidence="11">Belongs to the ABC transporter superfamily. UvrA family.</text>
</comment>
<proteinExistence type="inferred from homology"/>
<evidence type="ECO:0000256" key="10">
    <source>
        <dbReference type="ARBA" id="ARBA00023204"/>
    </source>
</evidence>
<evidence type="ECO:0000256" key="4">
    <source>
        <dbReference type="ARBA" id="ARBA00022741"/>
    </source>
</evidence>
<sequence length="796" mass="85055">MSTAKKTDKQPPAPHVGDSHDLIRVTGARVNNLKDVSIEIPKRRLTAFTGVSGSGKSSLVFGTIAAESQRLINETYSTFVQGFMPTLARPEVDVLEGLTTAIIVDQERMGANVRSTVGTATDANAMLRILFSRLGKPHIGSPNAYSFNVPSVKASGAITVERGGKTKAEKATFNRLGGMCPRCEGMGSVTDFDLTALYDDSLSLNEGALTIPGYSMEGWYGRIFRGCGYFDPDKPISKFTKKEMHDLLYRESTKIKVEGINLTYAGLIPQIQKSFLSKDVEAMQPHIRAFVERAVTFTTCPECDGSRLSKEALSSKIKGKNIADVCSMQISDLADWVKGLDEPSVTPLLTGLQHLLDSFAEIGLGYLSLDRPSGTLSGGESQRTRMIRHLGSSLTDVTYVFDEPTIGLHPHDIQRMNGLLLQLRDKGNTVLVVEHKPETIAIADHVVDLGPGAGTAGGTICYEGTLEGLRASDTITGRHLDDRAKLKETVRTATDKLEIRGADANNLQDVDVDIPLGVLCVITGVAGSGKSSLVRGSMPTDAGVVSIDQGAIKGSRRSNPATYTGLLEPIRKAFAKTNGVKPALFSANSEGACPACNGAGVIYTDLGIMATVESTCEECEGKRYQASVLEYEFGGRNIAEVLAMPVTEAEEFFGAGEAATPAAHKILDRLADVGLGYLSLGQPLTTLSGGERQRLKLATRMGEKGGIYILDEPTTGLHLADVEQLLALLDRLVDSGKSVIVIEHHQAVMAHADWIIDLGPGAGHDGGRIVYEGTPADLISTPTTLTGKHLAEYVAP</sequence>
<evidence type="ECO:0000256" key="8">
    <source>
        <dbReference type="ARBA" id="ARBA00022881"/>
    </source>
</evidence>
<dbReference type="PANTHER" id="PTHR43152">
    <property type="entry name" value="UVRABC SYSTEM PROTEIN A"/>
    <property type="match status" value="1"/>
</dbReference>
<keyword evidence="3" id="KW-0677">Repeat</keyword>
<dbReference type="InterPro" id="IPR003439">
    <property type="entry name" value="ABC_transporter-like_ATP-bd"/>
</dbReference>
<dbReference type="PANTHER" id="PTHR43152:SF2">
    <property type="entry name" value="DRUG RESISTANCE ABC TRANSPORTER"/>
    <property type="match status" value="1"/>
</dbReference>
<comment type="subcellular location">
    <subcellularLocation>
        <location evidence="1">Cytoplasm</location>
    </subcellularLocation>
</comment>
<keyword evidence="8" id="KW-0267">Excision nuclease</keyword>
<keyword evidence="9" id="KW-0238">DNA-binding</keyword>
<dbReference type="EMBL" id="SLWM01000006">
    <property type="protein sequence ID" value="TCO22752.1"/>
    <property type="molecule type" value="Genomic_DNA"/>
</dbReference>
<gene>
    <name evidence="15" type="ORF">EV644_10659</name>
</gene>
<dbReference type="InterPro" id="IPR027417">
    <property type="entry name" value="P-loop_NTPase"/>
</dbReference>
<keyword evidence="10" id="KW-0234">DNA repair</keyword>
<comment type="caution">
    <text evidence="15">The sequence shown here is derived from an EMBL/GenBank/DDBJ whole genome shotgun (WGS) entry which is preliminary data.</text>
</comment>
<keyword evidence="2" id="KW-0963">Cytoplasm</keyword>
<name>A0ABY2BJT6_9ACTN</name>
<evidence type="ECO:0000259" key="14">
    <source>
        <dbReference type="PROSITE" id="PS50893"/>
    </source>
</evidence>
<evidence type="ECO:0000256" key="9">
    <source>
        <dbReference type="ARBA" id="ARBA00023125"/>
    </source>
</evidence>
<evidence type="ECO:0000256" key="6">
    <source>
        <dbReference type="ARBA" id="ARBA00022769"/>
    </source>
</evidence>
<dbReference type="Proteomes" id="UP000295818">
    <property type="component" value="Unassembled WGS sequence"/>
</dbReference>
<dbReference type="RefSeq" id="WP_132189481.1">
    <property type="nucleotide sequence ID" value="NZ_SLWM01000006.1"/>
</dbReference>
<dbReference type="Gene3D" id="1.10.8.280">
    <property type="entry name" value="ABC transporter ATPase domain-like"/>
    <property type="match status" value="1"/>
</dbReference>
<evidence type="ECO:0000256" key="3">
    <source>
        <dbReference type="ARBA" id="ARBA00022737"/>
    </source>
</evidence>
<evidence type="ECO:0000256" key="5">
    <source>
        <dbReference type="ARBA" id="ARBA00022763"/>
    </source>
</evidence>
<organism evidence="15 16">
    <name type="scientific">Kribbella orskensis</name>
    <dbReference type="NCBI Taxonomy" id="2512216"/>
    <lineage>
        <taxon>Bacteria</taxon>
        <taxon>Bacillati</taxon>
        <taxon>Actinomycetota</taxon>
        <taxon>Actinomycetes</taxon>
        <taxon>Propionibacteriales</taxon>
        <taxon>Kribbellaceae</taxon>
        <taxon>Kribbella</taxon>
    </lineage>
</organism>
<keyword evidence="4" id="KW-0547">Nucleotide-binding</keyword>
<dbReference type="Gene3D" id="1.20.1580.10">
    <property type="entry name" value="ABC transporter ATPase like domain"/>
    <property type="match status" value="2"/>
</dbReference>
<keyword evidence="16" id="KW-1185">Reference proteome</keyword>
<evidence type="ECO:0000256" key="13">
    <source>
        <dbReference type="ARBA" id="ARBA00042156"/>
    </source>
</evidence>
<evidence type="ECO:0000256" key="2">
    <source>
        <dbReference type="ARBA" id="ARBA00022490"/>
    </source>
</evidence>
<accession>A0ABY2BJT6</accession>
<evidence type="ECO:0000256" key="11">
    <source>
        <dbReference type="ARBA" id="ARBA00038000"/>
    </source>
</evidence>
<evidence type="ECO:0000256" key="7">
    <source>
        <dbReference type="ARBA" id="ARBA00022840"/>
    </source>
</evidence>
<dbReference type="Pfam" id="PF00005">
    <property type="entry name" value="ABC_tran"/>
    <property type="match status" value="1"/>
</dbReference>
<keyword evidence="6" id="KW-0228">DNA excision</keyword>
<evidence type="ECO:0000256" key="12">
    <source>
        <dbReference type="ARBA" id="ARBA00039316"/>
    </source>
</evidence>
<protein>
    <recommendedName>
        <fullName evidence="12">UvrABC system protein A</fullName>
    </recommendedName>
    <alternativeName>
        <fullName evidence="13">Excinuclease ABC subunit A</fullName>
    </alternativeName>
</protein>
<keyword evidence="7" id="KW-0067">ATP-binding</keyword>
<dbReference type="SUPFAM" id="SSF52540">
    <property type="entry name" value="P-loop containing nucleoside triphosphate hydrolases"/>
    <property type="match status" value="2"/>
</dbReference>
<evidence type="ECO:0000313" key="15">
    <source>
        <dbReference type="EMBL" id="TCO22752.1"/>
    </source>
</evidence>
<reference evidence="15 16" key="1">
    <citation type="journal article" date="2015" name="Stand. Genomic Sci.">
        <title>Genomic Encyclopedia of Bacterial and Archaeal Type Strains, Phase III: the genomes of soil and plant-associated and newly described type strains.</title>
        <authorList>
            <person name="Whitman W.B."/>
            <person name="Woyke T."/>
            <person name="Klenk H.P."/>
            <person name="Zhou Y."/>
            <person name="Lilburn T.G."/>
            <person name="Beck B.J."/>
            <person name="De Vos P."/>
            <person name="Vandamme P."/>
            <person name="Eisen J.A."/>
            <person name="Garrity G."/>
            <person name="Hugenholtz P."/>
            <person name="Kyrpides N.C."/>
        </authorList>
    </citation>
    <scope>NUCLEOTIDE SEQUENCE [LARGE SCALE GENOMIC DNA]</scope>
    <source>
        <strain evidence="15 16">VKM Ac-2538</strain>
    </source>
</reference>
<evidence type="ECO:0000313" key="16">
    <source>
        <dbReference type="Proteomes" id="UP000295818"/>
    </source>
</evidence>
<keyword evidence="5" id="KW-0227">DNA damage</keyword>
<feature type="domain" description="ABC transporter" evidence="14">
    <location>
        <begin position="484"/>
        <end position="785"/>
    </location>
</feature>
<dbReference type="PROSITE" id="PS50893">
    <property type="entry name" value="ABC_TRANSPORTER_2"/>
    <property type="match status" value="1"/>
</dbReference>
<dbReference type="Gene3D" id="3.40.50.300">
    <property type="entry name" value="P-loop containing nucleotide triphosphate hydrolases"/>
    <property type="match status" value="3"/>
</dbReference>